<evidence type="ECO:0000313" key="3">
    <source>
        <dbReference type="Proteomes" id="UP000289152"/>
    </source>
</evidence>
<protein>
    <submittedName>
        <fullName evidence="2">Uncharacterized protein</fullName>
    </submittedName>
</protein>
<evidence type="ECO:0000313" key="2">
    <source>
        <dbReference type="EMBL" id="RXK41867.1"/>
    </source>
</evidence>
<comment type="caution">
    <text evidence="2">The sequence shown here is derived from an EMBL/GenBank/DDBJ whole genome shotgun (WGS) entry which is preliminary data.</text>
</comment>
<feature type="region of interest" description="Disordered" evidence="1">
    <location>
        <begin position="290"/>
        <end position="324"/>
    </location>
</feature>
<reference evidence="2 3" key="1">
    <citation type="submission" date="2016-06" db="EMBL/GenBank/DDBJ databases">
        <title>Evolution of pathogenesis and genome organization in the Tremellales.</title>
        <authorList>
            <person name="Cuomo C."/>
            <person name="Litvintseva A."/>
            <person name="Heitman J."/>
            <person name="Chen Y."/>
            <person name="Sun S."/>
            <person name="Springer D."/>
            <person name="Dromer F."/>
            <person name="Young S."/>
            <person name="Zeng Q."/>
            <person name="Chapman S."/>
            <person name="Gujja S."/>
            <person name="Saif S."/>
            <person name="Birren B."/>
        </authorList>
    </citation>
    <scope>NUCLEOTIDE SEQUENCE [LARGE SCALE GENOMIC DNA]</scope>
    <source>
        <strain evidence="2 3">ATCC 28783</strain>
    </source>
</reference>
<dbReference type="VEuPathDB" id="FungiDB:TREMEDRAFT_65781"/>
<gene>
    <name evidence="2" type="ORF">M231_00866</name>
</gene>
<proteinExistence type="predicted"/>
<keyword evidence="3" id="KW-1185">Reference proteome</keyword>
<dbReference type="InParanoid" id="A0A4V1M4X3"/>
<sequence>MSFQVQLTSPPSVTSLSELLRTIRSCFNALEPSISQLITEYFSPPQSHELPVLSRQIEDYLDELNNEVRLLTHATSNWKDWRTKGMSNWKSLSQERPTLKYAPRKGREWAKEQQEFWQVCEKGRQNLISASTRYTDLEGRVMGMIQTKEGRVGNPYGPDVKVRGEDLSTFTAYDPFYITDTERLPLQGDEEEDTIVVYQPMYEAEERNQGDYIQHEAERSHADTGFDSQYCTSSSETVEKVEVSTKNIYGDTFTHARGKGMKGESIQGHYIYGPYTTSRTQMYLTGQEIVDPEDDDEDEEESEVDEEESDYEATEDDEDDEDDLVKVNERGWDDGLWYKGEKNLEGKTRLGHSYR</sequence>
<name>A0A4V1M4X3_TREME</name>
<evidence type="ECO:0000256" key="1">
    <source>
        <dbReference type="SAM" id="MobiDB-lite"/>
    </source>
</evidence>
<dbReference type="EMBL" id="SDIL01000005">
    <property type="protein sequence ID" value="RXK41867.1"/>
    <property type="molecule type" value="Genomic_DNA"/>
</dbReference>
<dbReference type="Proteomes" id="UP000289152">
    <property type="component" value="Unassembled WGS sequence"/>
</dbReference>
<dbReference type="AlphaFoldDB" id="A0A4V1M4X3"/>
<organism evidence="2 3">
    <name type="scientific">Tremella mesenterica</name>
    <name type="common">Jelly fungus</name>
    <dbReference type="NCBI Taxonomy" id="5217"/>
    <lineage>
        <taxon>Eukaryota</taxon>
        <taxon>Fungi</taxon>
        <taxon>Dikarya</taxon>
        <taxon>Basidiomycota</taxon>
        <taxon>Agaricomycotina</taxon>
        <taxon>Tremellomycetes</taxon>
        <taxon>Tremellales</taxon>
        <taxon>Tremellaceae</taxon>
        <taxon>Tremella</taxon>
    </lineage>
</organism>
<accession>A0A4V1M4X3</accession>
<feature type="compositionally biased region" description="Acidic residues" evidence="1">
    <location>
        <begin position="290"/>
        <end position="323"/>
    </location>
</feature>